<name>A0ABN3LFR8_9MICO</name>
<comment type="caution">
    <text evidence="1">The sequence shown here is derived from an EMBL/GenBank/DDBJ whole genome shotgun (WGS) entry which is preliminary data.</text>
</comment>
<reference evidence="1 2" key="1">
    <citation type="journal article" date="2019" name="Int. J. Syst. Evol. Microbiol.">
        <title>The Global Catalogue of Microorganisms (GCM) 10K type strain sequencing project: providing services to taxonomists for standard genome sequencing and annotation.</title>
        <authorList>
            <consortium name="The Broad Institute Genomics Platform"/>
            <consortium name="The Broad Institute Genome Sequencing Center for Infectious Disease"/>
            <person name="Wu L."/>
            <person name="Ma J."/>
        </authorList>
    </citation>
    <scope>NUCLEOTIDE SEQUENCE [LARGE SCALE GENOMIC DNA]</scope>
    <source>
        <strain evidence="1 2">JCM 16259</strain>
    </source>
</reference>
<organism evidence="1 2">
    <name type="scientific">Terrabacter carboxydivorans</name>
    <dbReference type="NCBI Taxonomy" id="619730"/>
    <lineage>
        <taxon>Bacteria</taxon>
        <taxon>Bacillati</taxon>
        <taxon>Actinomycetota</taxon>
        <taxon>Actinomycetes</taxon>
        <taxon>Micrococcales</taxon>
        <taxon>Intrasporangiaceae</taxon>
        <taxon>Terrabacter</taxon>
    </lineage>
</organism>
<evidence type="ECO:0000313" key="2">
    <source>
        <dbReference type="Proteomes" id="UP001500730"/>
    </source>
</evidence>
<accession>A0ABN3LFR8</accession>
<evidence type="ECO:0000313" key="1">
    <source>
        <dbReference type="EMBL" id="GAA2482132.1"/>
    </source>
</evidence>
<gene>
    <name evidence="1" type="ORF">GCM10009858_19830</name>
</gene>
<dbReference type="EMBL" id="BAAARE010000008">
    <property type="protein sequence ID" value="GAA2482132.1"/>
    <property type="molecule type" value="Genomic_DNA"/>
</dbReference>
<proteinExistence type="predicted"/>
<dbReference type="Pfam" id="PF22673">
    <property type="entry name" value="MCP-like_PDC_1"/>
    <property type="match status" value="1"/>
</dbReference>
<dbReference type="Gene3D" id="3.30.450.20">
    <property type="entry name" value="PAS domain"/>
    <property type="match status" value="1"/>
</dbReference>
<sequence>MSGMTTTTNDTDVARWVSDFGRWVFDQLDDIAALLEGPLSATAPRRADLCIEQRCHDLLTDPQTPVAGAGAVLAPDVLSDAPYWLEWWTVESRGGTHVVTKLAAETDPRAIGFRDYTELPWYAKPFETGDRHVTGPYVDYVCTDQYTLTFTTPLLVDGSFSGVVGVDVLVAWFEEHLLDVMETVDRTCVLVNAAGRVVTSSDPSWVTGDLLRGLPVQHWLRGEAPEHQEWAATPCEGLPFVVLTPR</sequence>
<dbReference type="CDD" id="cd12913">
    <property type="entry name" value="PDC1_MCP_like"/>
    <property type="match status" value="1"/>
</dbReference>
<protein>
    <submittedName>
        <fullName evidence="1">Cache domain-containing protein</fullName>
    </submittedName>
</protein>
<dbReference type="Proteomes" id="UP001500730">
    <property type="component" value="Unassembled WGS sequence"/>
</dbReference>
<keyword evidence="2" id="KW-1185">Reference proteome</keyword>